<feature type="compositionally biased region" description="Basic residues" evidence="3">
    <location>
        <begin position="33"/>
        <end position="43"/>
    </location>
</feature>
<dbReference type="InterPro" id="IPR001138">
    <property type="entry name" value="Zn2Cys6_DnaBD"/>
</dbReference>
<feature type="compositionally biased region" description="Polar residues" evidence="3">
    <location>
        <begin position="205"/>
        <end position="217"/>
    </location>
</feature>
<evidence type="ECO:0000313" key="5">
    <source>
        <dbReference type="EMBL" id="VUC23093.1"/>
    </source>
</evidence>
<accession>A0ABY6TWP5</accession>
<protein>
    <recommendedName>
        <fullName evidence="4">Zn(2)-C6 fungal-type domain-containing protein</fullName>
    </recommendedName>
</protein>
<feature type="region of interest" description="Disordered" evidence="3">
    <location>
        <begin position="138"/>
        <end position="244"/>
    </location>
</feature>
<evidence type="ECO:0000259" key="4">
    <source>
        <dbReference type="PROSITE" id="PS50048"/>
    </source>
</evidence>
<evidence type="ECO:0000256" key="1">
    <source>
        <dbReference type="ARBA" id="ARBA00004123"/>
    </source>
</evidence>
<dbReference type="PANTHER" id="PTHR37534:SF23">
    <property type="entry name" value="ZN(II)2CYS6 TRANSCRIPTION FACTOR (EUROFUNG)"/>
    <property type="match status" value="1"/>
</dbReference>
<dbReference type="PROSITE" id="PS50048">
    <property type="entry name" value="ZN2_CY6_FUNGAL_2"/>
    <property type="match status" value="1"/>
</dbReference>
<dbReference type="SUPFAM" id="SSF57701">
    <property type="entry name" value="Zn2/Cys6 DNA-binding domain"/>
    <property type="match status" value="1"/>
</dbReference>
<gene>
    <name evidence="5" type="ORF">CLO192961_LOCUS101475</name>
</gene>
<keyword evidence="2" id="KW-0539">Nucleus</keyword>
<dbReference type="Pfam" id="PF00172">
    <property type="entry name" value="Zn_clus"/>
    <property type="match status" value="1"/>
</dbReference>
<dbReference type="PROSITE" id="PS00463">
    <property type="entry name" value="ZN2_CY6_FUNGAL_1"/>
    <property type="match status" value="1"/>
</dbReference>
<comment type="caution">
    <text evidence="5">The sequence shown here is derived from an EMBL/GenBank/DDBJ whole genome shotgun (WGS) entry which is preliminary data.</text>
</comment>
<sequence>MEDPTVQQPSDEAQPPADSSTQGDGGREDPNRKKPNVRKRTKTGCLTCRKRRIKCDENRPTCNNCIKSKRNCEGYSKRVVFKAPIGSHPLQGPFGSVGYIQGTHPLSEFGTQQIRPPGHGLLPTIAPRPPAFEYVPQHPHGLPYGSGEVPQLGGPQPSYGLAPPYPHGLYSTEPNPLLHHAPQNFAPPVQPGQPGQPGQPYSLPDSRTQQYHISSAPSRARPFNSIEGGNNFQAGPSSSDQFSNAKPNVQIIQETYESDDENASLADSDDEVGKESALVFPSAALLPLFGDRATSLRSFSGNSRSQMVADYMNYPHVAELRDEAKRQIFHHFIKVTGPSMSLYERHPFDPSEREAVDVDLGGSNIWSYTFPVLAFQHPGLLQAMLAMSSLQIAKLEGIPPTAAHKHYHIALRRIAKNVQSVSRRVHPATIAATLLLGYFEVWNSEHTSWCNHLYGARSLFAEVPLRRLSQKCLPVKSMKERQKLMKKMGLASIGSPIPKDPATLDYDLLTTLTGFHVAPSDYGLREDQVLSASSSSVTDKDIADYENLRDLFWWYCKMDVYQSILGGAKLFMDYDQWTQCPPRAPASKLGGIYGTYDHLMLLLGRLANFQSNDSSRKRQAYRAQGSASSEHSPPSFPGMLPNMGEFRAPMGFSPPRNAPSKAEAPEQIDLEASLQSAMQEWESILVAFQHFEAHLGPEFQPLGAEYTDRRERPFGLALQYRTFSVAGIWLNYYMGLIALHRSHPSMPPTAMQSVGLSARKTAEYANLIGRIAVGMFDGGPEVTEVSTVSAAALIESAICLFVAAVQYQDEDQRKWVVRRLFDITRLTGWQSAQQIAEGCETSWIKAAQMSRGPAYERTINPNATVDSVWKTARRIDRRIQEVEQGEERRLVLARVERAHYALGLLGVEDDLELLELGENPVNKTIEPGA</sequence>
<evidence type="ECO:0000256" key="2">
    <source>
        <dbReference type="ARBA" id="ARBA00023242"/>
    </source>
</evidence>
<feature type="compositionally biased region" description="Polar residues" evidence="3">
    <location>
        <begin position="227"/>
        <end position="244"/>
    </location>
</feature>
<dbReference type="EMBL" id="CABFNS010000699">
    <property type="protein sequence ID" value="VUC23093.1"/>
    <property type="molecule type" value="Genomic_DNA"/>
</dbReference>
<dbReference type="PANTHER" id="PTHR37534">
    <property type="entry name" value="TRANSCRIPTIONAL ACTIVATOR PROTEIN UGA3"/>
    <property type="match status" value="1"/>
</dbReference>
<evidence type="ECO:0000256" key="3">
    <source>
        <dbReference type="SAM" id="MobiDB-lite"/>
    </source>
</evidence>
<feature type="domain" description="Zn(2)-C6 fungal-type" evidence="4">
    <location>
        <begin position="44"/>
        <end position="72"/>
    </location>
</feature>
<dbReference type="Pfam" id="PF11951">
    <property type="entry name" value="Fungal_trans_2"/>
    <property type="match status" value="1"/>
</dbReference>
<dbReference type="CDD" id="cd00067">
    <property type="entry name" value="GAL4"/>
    <property type="match status" value="1"/>
</dbReference>
<keyword evidence="6" id="KW-1185">Reference proteome</keyword>
<dbReference type="Proteomes" id="UP000766486">
    <property type="component" value="Unassembled WGS sequence"/>
</dbReference>
<organism evidence="5 6">
    <name type="scientific">Bionectria ochroleuca</name>
    <name type="common">Gliocladium roseum</name>
    <dbReference type="NCBI Taxonomy" id="29856"/>
    <lineage>
        <taxon>Eukaryota</taxon>
        <taxon>Fungi</taxon>
        <taxon>Dikarya</taxon>
        <taxon>Ascomycota</taxon>
        <taxon>Pezizomycotina</taxon>
        <taxon>Sordariomycetes</taxon>
        <taxon>Hypocreomycetidae</taxon>
        <taxon>Hypocreales</taxon>
        <taxon>Bionectriaceae</taxon>
        <taxon>Clonostachys</taxon>
    </lineage>
</organism>
<feature type="compositionally biased region" description="Polar residues" evidence="3">
    <location>
        <begin position="1"/>
        <end position="22"/>
    </location>
</feature>
<dbReference type="Gene3D" id="4.10.240.10">
    <property type="entry name" value="Zn(2)-C6 fungal-type DNA-binding domain"/>
    <property type="match status" value="1"/>
</dbReference>
<name>A0ABY6TWP5_BIOOC</name>
<feature type="region of interest" description="Disordered" evidence="3">
    <location>
        <begin position="614"/>
        <end position="638"/>
    </location>
</feature>
<dbReference type="InterPro" id="IPR021858">
    <property type="entry name" value="Fun_TF"/>
</dbReference>
<feature type="region of interest" description="Disordered" evidence="3">
    <location>
        <begin position="1"/>
        <end position="43"/>
    </location>
</feature>
<dbReference type="InterPro" id="IPR036864">
    <property type="entry name" value="Zn2-C6_fun-type_DNA-bd_sf"/>
</dbReference>
<reference evidence="5 6" key="1">
    <citation type="submission" date="2019-06" db="EMBL/GenBank/DDBJ databases">
        <authorList>
            <person name="Broberg M."/>
        </authorList>
    </citation>
    <scope>NUCLEOTIDE SEQUENCE [LARGE SCALE GENOMIC DNA]</scope>
</reference>
<dbReference type="SMART" id="SM00066">
    <property type="entry name" value="GAL4"/>
    <property type="match status" value="1"/>
</dbReference>
<comment type="subcellular location">
    <subcellularLocation>
        <location evidence="1">Nucleus</location>
    </subcellularLocation>
</comment>
<evidence type="ECO:0000313" key="6">
    <source>
        <dbReference type="Proteomes" id="UP000766486"/>
    </source>
</evidence>
<proteinExistence type="predicted"/>